<dbReference type="SUPFAM" id="SSF46785">
    <property type="entry name" value="Winged helix' DNA-binding domain"/>
    <property type="match status" value="1"/>
</dbReference>
<evidence type="ECO:0000259" key="3">
    <source>
        <dbReference type="PROSITE" id="PS51000"/>
    </source>
</evidence>
<dbReference type="Pfam" id="PF13280">
    <property type="entry name" value="WYL"/>
    <property type="match status" value="1"/>
</dbReference>
<reference evidence="4 5" key="1">
    <citation type="submission" date="2017-04" db="EMBL/GenBank/DDBJ databases">
        <title>Genome Sequence of Marinobacter salarius strain SMR5 Isolated from a culture of the Diatom Skeletonema marinoi.</title>
        <authorList>
            <person name="Topel M."/>
            <person name="Pinder M.I.M."/>
            <person name="Johansson O.N."/>
            <person name="Kourtchenko O."/>
            <person name="Godhe A."/>
            <person name="Clarke A.K."/>
        </authorList>
    </citation>
    <scope>NUCLEOTIDE SEQUENCE [LARGE SCALE GENOMIC DNA]</scope>
    <source>
        <strain evidence="4 5">SMR5</strain>
    </source>
</reference>
<dbReference type="InterPro" id="IPR051534">
    <property type="entry name" value="CBASS_pafABC_assoc_protein"/>
</dbReference>
<dbReference type="STRING" id="1420917.AU15_13490"/>
<dbReference type="GeneID" id="77257801"/>
<dbReference type="RefSeq" id="WP_085681824.1">
    <property type="nucleotide sequence ID" value="NZ_CP020931.1"/>
</dbReference>
<dbReference type="EMBL" id="CP020931">
    <property type="protein sequence ID" value="ARM85905.1"/>
    <property type="molecule type" value="Genomic_DNA"/>
</dbReference>
<evidence type="ECO:0000256" key="1">
    <source>
        <dbReference type="ARBA" id="ARBA00023015"/>
    </source>
</evidence>
<dbReference type="InterPro" id="IPR013196">
    <property type="entry name" value="HTH_11"/>
</dbReference>
<dbReference type="CDD" id="cd00090">
    <property type="entry name" value="HTH_ARSR"/>
    <property type="match status" value="1"/>
</dbReference>
<organism evidence="4 5">
    <name type="scientific">Marinobacter salarius</name>
    <dbReference type="NCBI Taxonomy" id="1420917"/>
    <lineage>
        <taxon>Bacteria</taxon>
        <taxon>Pseudomonadati</taxon>
        <taxon>Pseudomonadota</taxon>
        <taxon>Gammaproteobacteria</taxon>
        <taxon>Pseudomonadales</taxon>
        <taxon>Marinobacteraceae</taxon>
        <taxon>Marinobacter</taxon>
    </lineage>
</organism>
<accession>A0A1W6KEN1</accession>
<dbReference type="InterPro" id="IPR028349">
    <property type="entry name" value="PafC-like"/>
</dbReference>
<gene>
    <name evidence="4" type="ORF">MARSALSMR5_03885</name>
</gene>
<dbReference type="AlphaFoldDB" id="A0A1W6KEN1"/>
<dbReference type="PROSITE" id="PS51000">
    <property type="entry name" value="HTH_DEOR_2"/>
    <property type="match status" value="1"/>
</dbReference>
<dbReference type="PANTHER" id="PTHR34580:SF3">
    <property type="entry name" value="PROTEIN PAFB"/>
    <property type="match status" value="1"/>
</dbReference>
<dbReference type="InterPro" id="IPR036390">
    <property type="entry name" value="WH_DNA-bd_sf"/>
</dbReference>
<dbReference type="InterPro" id="IPR057727">
    <property type="entry name" value="WCX_dom"/>
</dbReference>
<proteinExistence type="predicted"/>
<name>A0A1W6KEN1_9GAMM</name>
<evidence type="ECO:0000313" key="5">
    <source>
        <dbReference type="Proteomes" id="UP000193100"/>
    </source>
</evidence>
<sequence>MSGPTTRVLTVLELLQTHGQIGGAELAERLGVDRRTIRRYITVLEELGIPVMTEQGRYGGYRLVAGFKLPPMMFTDEETLAVSLGLLAARQLGLADAAPAIASVQAKLERVMPANLKKRVRGVSDTTRVILPRGEPSLDDRALQTLTVATEAMRSVGFTYHSPDHGGIDRSVDPYGLVFRQGRWYLTGFCHLRQAMRSFRLDRISHVHLLTATFQRPPDFDAADFLSESFLSWGSTHEVSLVLHTDRESASAVFGFHSSCAEGFEQREDGLLLTTQTDSFEWFSWWLAQLPFRFTILKPDGLKDALREHATRLLECCE</sequence>
<dbReference type="InterPro" id="IPR026881">
    <property type="entry name" value="WYL_dom"/>
</dbReference>
<evidence type="ECO:0000256" key="2">
    <source>
        <dbReference type="ARBA" id="ARBA00023163"/>
    </source>
</evidence>
<dbReference type="PROSITE" id="PS52050">
    <property type="entry name" value="WYL"/>
    <property type="match status" value="1"/>
</dbReference>
<evidence type="ECO:0000313" key="4">
    <source>
        <dbReference type="EMBL" id="ARM85905.1"/>
    </source>
</evidence>
<dbReference type="PANTHER" id="PTHR34580">
    <property type="match status" value="1"/>
</dbReference>
<protein>
    <submittedName>
        <fullName evidence="4">Bifunctional biotin--[acetyl-CoA-carboxylase] synthetase/biotin operon repressor</fullName>
    </submittedName>
</protein>
<keyword evidence="1" id="KW-0805">Transcription regulation</keyword>
<dbReference type="PIRSF" id="PIRSF016838">
    <property type="entry name" value="PafC"/>
    <property type="match status" value="1"/>
</dbReference>
<feature type="domain" description="HTH deoR-type" evidence="3">
    <location>
        <begin position="4"/>
        <end position="63"/>
    </location>
</feature>
<dbReference type="InterPro" id="IPR011991">
    <property type="entry name" value="ArsR-like_HTH"/>
</dbReference>
<dbReference type="GO" id="GO:0003700">
    <property type="term" value="F:DNA-binding transcription factor activity"/>
    <property type="evidence" value="ECO:0007669"/>
    <property type="project" value="InterPro"/>
</dbReference>
<dbReference type="Gene3D" id="1.10.10.10">
    <property type="entry name" value="Winged helix-like DNA-binding domain superfamily/Winged helix DNA-binding domain"/>
    <property type="match status" value="1"/>
</dbReference>
<keyword evidence="2" id="KW-0804">Transcription</keyword>
<dbReference type="Pfam" id="PF25583">
    <property type="entry name" value="WCX"/>
    <property type="match status" value="1"/>
</dbReference>
<dbReference type="InterPro" id="IPR001034">
    <property type="entry name" value="DeoR_HTH"/>
</dbReference>
<dbReference type="Proteomes" id="UP000193100">
    <property type="component" value="Chromosome"/>
</dbReference>
<dbReference type="Pfam" id="PF08279">
    <property type="entry name" value="HTH_11"/>
    <property type="match status" value="1"/>
</dbReference>
<dbReference type="InterPro" id="IPR036388">
    <property type="entry name" value="WH-like_DNA-bd_sf"/>
</dbReference>